<dbReference type="KEGG" id="opr:Ocepr_1384"/>
<dbReference type="STRING" id="670487.Ocepr_1384"/>
<dbReference type="HOGENOM" id="CLU_221390_0_0_0"/>
<evidence type="ECO:0000313" key="2">
    <source>
        <dbReference type="Proteomes" id="UP000008722"/>
    </source>
</evidence>
<name>E4U910_OCEP5</name>
<sequence precursor="true">MMKKTFAKLFTLILSLVALGIAAGANASWK</sequence>
<reference evidence="2" key="1">
    <citation type="submission" date="2010-11" db="EMBL/GenBank/DDBJ databases">
        <title>The complete sequence of chromosome of Oceanithermus profundus DSM 14977.</title>
        <authorList>
            <consortium name="US DOE Joint Genome Institute (JGI-PGF)"/>
            <person name="Lucas S."/>
            <person name="Copeland A."/>
            <person name="Lapidus A."/>
            <person name="Bruce D."/>
            <person name="Goodwin L."/>
            <person name="Pitluck S."/>
            <person name="Kyrpides N."/>
            <person name="Mavromatis K."/>
            <person name="Pagani I."/>
            <person name="Ivanova N."/>
            <person name="Zhang X."/>
            <person name="Brettin T."/>
            <person name="Detter J.C."/>
            <person name="Tapia R."/>
            <person name="Han C."/>
            <person name="Land M."/>
            <person name="Hauser L."/>
            <person name="Markowitz V."/>
            <person name="Cheng J.-F."/>
            <person name="Hugenholtz P."/>
            <person name="Woyke T."/>
            <person name="Wu D."/>
            <person name="Tindall B."/>
            <person name="Faehnrich R."/>
            <person name="Brambilla E."/>
            <person name="Klenk H.-P."/>
            <person name="Eisen J.A."/>
        </authorList>
    </citation>
    <scope>NUCLEOTIDE SEQUENCE [LARGE SCALE GENOMIC DNA]</scope>
    <source>
        <strain evidence="2">DSM 14977 / NBRC 100410 / VKM B-2274 / 506</strain>
    </source>
</reference>
<accession>E4U910</accession>
<reference evidence="1 2" key="2">
    <citation type="journal article" date="2011" name="Stand. Genomic Sci.">
        <title>Complete genome sequence of Oceanithermus profundus type strain (506).</title>
        <authorList>
            <person name="Pati A."/>
            <person name="Zhang X."/>
            <person name="Lapidus A."/>
            <person name="Nolan M."/>
            <person name="Lucas S."/>
            <person name="Del Rio T.G."/>
            <person name="Tice H."/>
            <person name="Cheng J.F."/>
            <person name="Tapia R."/>
            <person name="Han C."/>
            <person name="Goodwin L."/>
            <person name="Pitluck S."/>
            <person name="Liolios K."/>
            <person name="Pagani I."/>
            <person name="Ivanova N."/>
            <person name="Mavromatis K."/>
            <person name="Chen A."/>
            <person name="Palaniappan K."/>
            <person name="Hauser L."/>
            <person name="Jeffries C.D."/>
            <person name="Brambilla E.M."/>
            <person name="Rohl A."/>
            <person name="Mwirichia R."/>
            <person name="Rohde M."/>
            <person name="Tindall B.J."/>
            <person name="Sikorski J."/>
            <person name="Wirth R."/>
            <person name="Goker M."/>
            <person name="Woyke T."/>
            <person name="Detter J.C."/>
            <person name="Bristow J."/>
            <person name="Eisen J.A."/>
            <person name="Markowitz V."/>
            <person name="Hugenholtz P."/>
            <person name="Kyrpides N.C."/>
            <person name="Klenk H.P."/>
            <person name="Land M."/>
        </authorList>
    </citation>
    <scope>NUCLEOTIDE SEQUENCE [LARGE SCALE GENOMIC DNA]</scope>
    <source>
        <strain evidence="2">DSM 14977 / NBRC 100410 / VKM B-2274 / 506</strain>
    </source>
</reference>
<proteinExistence type="predicted"/>
<organism evidence="1 2">
    <name type="scientific">Oceanithermus profundus (strain DSM 14977 / NBRC 100410 / VKM B-2274 / 506)</name>
    <dbReference type="NCBI Taxonomy" id="670487"/>
    <lineage>
        <taxon>Bacteria</taxon>
        <taxon>Thermotogati</taxon>
        <taxon>Deinococcota</taxon>
        <taxon>Deinococci</taxon>
        <taxon>Thermales</taxon>
        <taxon>Thermaceae</taxon>
        <taxon>Oceanithermus</taxon>
    </lineage>
</organism>
<dbReference type="Proteomes" id="UP000008722">
    <property type="component" value="Chromosome"/>
</dbReference>
<gene>
    <name evidence="1" type="ordered locus">Ocepr_1384</name>
</gene>
<dbReference type="AlphaFoldDB" id="E4U910"/>
<keyword evidence="2" id="KW-1185">Reference proteome</keyword>
<evidence type="ECO:0000313" key="1">
    <source>
        <dbReference type="EMBL" id="ADR36840.1"/>
    </source>
</evidence>
<dbReference type="EMBL" id="CP002361">
    <property type="protein sequence ID" value="ADR36840.1"/>
    <property type="molecule type" value="Genomic_DNA"/>
</dbReference>
<protein>
    <submittedName>
        <fullName evidence="1">Uncharacterized protein</fullName>
    </submittedName>
</protein>